<feature type="compositionally biased region" description="Basic and acidic residues" evidence="1">
    <location>
        <begin position="20"/>
        <end position="46"/>
    </location>
</feature>
<reference evidence="2 3" key="1">
    <citation type="submission" date="2021-01" db="EMBL/GenBank/DDBJ databases">
        <title>Whole genome shotgun sequence of Plantactinospora mayteni NBRC 109088.</title>
        <authorList>
            <person name="Komaki H."/>
            <person name="Tamura T."/>
        </authorList>
    </citation>
    <scope>NUCLEOTIDE SEQUENCE [LARGE SCALE GENOMIC DNA]</scope>
    <source>
        <strain evidence="2 3">NBRC 109088</strain>
    </source>
</reference>
<evidence type="ECO:0000256" key="1">
    <source>
        <dbReference type="SAM" id="MobiDB-lite"/>
    </source>
</evidence>
<dbReference type="EMBL" id="BONX01000008">
    <property type="protein sequence ID" value="GIG95022.1"/>
    <property type="molecule type" value="Genomic_DNA"/>
</dbReference>
<evidence type="ECO:0000313" key="3">
    <source>
        <dbReference type="Proteomes" id="UP000621500"/>
    </source>
</evidence>
<proteinExistence type="predicted"/>
<feature type="region of interest" description="Disordered" evidence="1">
    <location>
        <begin position="1"/>
        <end position="97"/>
    </location>
</feature>
<sequence>MPGAGDHPVEVVAEGLVDGCQHHGERGDEDDARGRRTHLETLREQECEQQEDGQPGRQYQADQIDQAHSRSTARASRARAAKSPSVSSTNTTSITERPFQHAIEATVLGRLIQVNAQVGAG</sequence>
<evidence type="ECO:0000313" key="2">
    <source>
        <dbReference type="EMBL" id="GIG95022.1"/>
    </source>
</evidence>
<protein>
    <submittedName>
        <fullName evidence="2">Uncharacterized protein</fullName>
    </submittedName>
</protein>
<keyword evidence="3" id="KW-1185">Reference proteome</keyword>
<accession>A0ABQ4EJW3</accession>
<comment type="caution">
    <text evidence="2">The sequence shown here is derived from an EMBL/GenBank/DDBJ whole genome shotgun (WGS) entry which is preliminary data.</text>
</comment>
<organism evidence="2 3">
    <name type="scientific">Plantactinospora mayteni</name>
    <dbReference type="NCBI Taxonomy" id="566021"/>
    <lineage>
        <taxon>Bacteria</taxon>
        <taxon>Bacillati</taxon>
        <taxon>Actinomycetota</taxon>
        <taxon>Actinomycetes</taxon>
        <taxon>Micromonosporales</taxon>
        <taxon>Micromonosporaceae</taxon>
        <taxon>Plantactinospora</taxon>
    </lineage>
</organism>
<dbReference type="Proteomes" id="UP000621500">
    <property type="component" value="Unassembled WGS sequence"/>
</dbReference>
<name>A0ABQ4EJW3_9ACTN</name>
<gene>
    <name evidence="2" type="ORF">Pma05_15950</name>
</gene>